<gene>
    <name evidence="1" type="ORF">K469DRAFT_591761</name>
</gene>
<dbReference type="Proteomes" id="UP000800200">
    <property type="component" value="Unassembled WGS sequence"/>
</dbReference>
<name>A0A6A6DMB1_9PEZI</name>
<protein>
    <submittedName>
        <fullName evidence="1">Uncharacterized protein</fullName>
    </submittedName>
</protein>
<evidence type="ECO:0000313" key="2">
    <source>
        <dbReference type="Proteomes" id="UP000800200"/>
    </source>
</evidence>
<proteinExistence type="predicted"/>
<dbReference type="EMBL" id="ML994657">
    <property type="protein sequence ID" value="KAF2180657.1"/>
    <property type="molecule type" value="Genomic_DNA"/>
</dbReference>
<feature type="non-terminal residue" evidence="1">
    <location>
        <position position="1"/>
    </location>
</feature>
<evidence type="ECO:0000313" key="1">
    <source>
        <dbReference type="EMBL" id="KAF2180657.1"/>
    </source>
</evidence>
<organism evidence="1 2">
    <name type="scientific">Zopfia rhizophila CBS 207.26</name>
    <dbReference type="NCBI Taxonomy" id="1314779"/>
    <lineage>
        <taxon>Eukaryota</taxon>
        <taxon>Fungi</taxon>
        <taxon>Dikarya</taxon>
        <taxon>Ascomycota</taxon>
        <taxon>Pezizomycotina</taxon>
        <taxon>Dothideomycetes</taxon>
        <taxon>Dothideomycetes incertae sedis</taxon>
        <taxon>Zopfiaceae</taxon>
        <taxon>Zopfia</taxon>
    </lineage>
</organism>
<dbReference type="AlphaFoldDB" id="A0A6A6DMB1"/>
<reference evidence="1" key="1">
    <citation type="journal article" date="2020" name="Stud. Mycol.">
        <title>101 Dothideomycetes genomes: a test case for predicting lifestyles and emergence of pathogens.</title>
        <authorList>
            <person name="Haridas S."/>
            <person name="Albert R."/>
            <person name="Binder M."/>
            <person name="Bloem J."/>
            <person name="Labutti K."/>
            <person name="Salamov A."/>
            <person name="Andreopoulos B."/>
            <person name="Baker S."/>
            <person name="Barry K."/>
            <person name="Bills G."/>
            <person name="Bluhm B."/>
            <person name="Cannon C."/>
            <person name="Castanera R."/>
            <person name="Culley D."/>
            <person name="Daum C."/>
            <person name="Ezra D."/>
            <person name="Gonzalez J."/>
            <person name="Henrissat B."/>
            <person name="Kuo A."/>
            <person name="Liang C."/>
            <person name="Lipzen A."/>
            <person name="Lutzoni F."/>
            <person name="Magnuson J."/>
            <person name="Mondo S."/>
            <person name="Nolan M."/>
            <person name="Ohm R."/>
            <person name="Pangilinan J."/>
            <person name="Park H.-J."/>
            <person name="Ramirez L."/>
            <person name="Alfaro M."/>
            <person name="Sun H."/>
            <person name="Tritt A."/>
            <person name="Yoshinaga Y."/>
            <person name="Zwiers L.-H."/>
            <person name="Turgeon B."/>
            <person name="Goodwin S."/>
            <person name="Spatafora J."/>
            <person name="Crous P."/>
            <person name="Grigoriev I."/>
        </authorList>
    </citation>
    <scope>NUCLEOTIDE SEQUENCE</scope>
    <source>
        <strain evidence="1">CBS 207.26</strain>
    </source>
</reference>
<sequence>IIKFLYKQTIIPVLCLISWGLTKNSLQHFKLFIILDFIKRVYLSNILRDLTN</sequence>
<accession>A0A6A6DMB1</accession>
<keyword evidence="2" id="KW-1185">Reference proteome</keyword>